<feature type="transmembrane region" description="Helical" evidence="1">
    <location>
        <begin position="31"/>
        <end position="52"/>
    </location>
</feature>
<feature type="transmembrane region" description="Helical" evidence="1">
    <location>
        <begin position="186"/>
        <end position="209"/>
    </location>
</feature>
<evidence type="ECO:0000256" key="1">
    <source>
        <dbReference type="SAM" id="Phobius"/>
    </source>
</evidence>
<keyword evidence="1" id="KW-0812">Transmembrane</keyword>
<feature type="transmembrane region" description="Helical" evidence="1">
    <location>
        <begin position="122"/>
        <end position="141"/>
    </location>
</feature>
<dbReference type="EMBL" id="CP034206">
    <property type="protein sequence ID" value="QBZ58404.1"/>
    <property type="molecule type" value="Genomic_DNA"/>
</dbReference>
<proteinExistence type="predicted"/>
<evidence type="ECO:0000313" key="3">
    <source>
        <dbReference type="Proteomes" id="UP000294847"/>
    </source>
</evidence>
<evidence type="ECO:0000313" key="2">
    <source>
        <dbReference type="EMBL" id="QBZ58404.1"/>
    </source>
</evidence>
<keyword evidence="1" id="KW-0472">Membrane</keyword>
<dbReference type="AlphaFoldDB" id="A0A4P7NCS6"/>
<dbReference type="Proteomes" id="UP000294847">
    <property type="component" value="Chromosome 3"/>
</dbReference>
<keyword evidence="1" id="KW-1133">Transmembrane helix</keyword>
<gene>
    <name evidence="2" type="ORF">PoMZ_03356</name>
</gene>
<feature type="transmembrane region" description="Helical" evidence="1">
    <location>
        <begin position="99"/>
        <end position="117"/>
    </location>
</feature>
<sequence>MFSLYHPKCPTRHQPTLTAASKARSISVSTIAIGLELLFSLVVLVVTCKAYPDKYRTLLWSIGGERGWNSNPDLRIYFYANHGEPPEVPLIWTQSLTDSTMAIAVLSFVLCLARVVLRYYDAAFLAIDVLYDGLLAALWYYNVASQSSADLTDPKHLSARPWYLDRSCSVVSGHAEGACMVAKATFYLAVCSMILYLSKLFLTCMWTAYRCGEQGLLTDHLGPEKLFFRLRINRDLCFRHDLEYWDNGESKVMSV</sequence>
<accession>A0A4P7NCS6</accession>
<evidence type="ECO:0008006" key="4">
    <source>
        <dbReference type="Google" id="ProtNLM"/>
    </source>
</evidence>
<organism evidence="2 3">
    <name type="scientific">Pyricularia oryzae</name>
    <name type="common">Rice blast fungus</name>
    <name type="synonym">Magnaporthe oryzae</name>
    <dbReference type="NCBI Taxonomy" id="318829"/>
    <lineage>
        <taxon>Eukaryota</taxon>
        <taxon>Fungi</taxon>
        <taxon>Dikarya</taxon>
        <taxon>Ascomycota</taxon>
        <taxon>Pezizomycotina</taxon>
        <taxon>Sordariomycetes</taxon>
        <taxon>Sordariomycetidae</taxon>
        <taxon>Magnaporthales</taxon>
        <taxon>Pyriculariaceae</taxon>
        <taxon>Pyricularia</taxon>
    </lineage>
</organism>
<name>A0A4P7NCS6_PYROR</name>
<protein>
    <recommendedName>
        <fullName evidence="4">MARVEL domain-containing protein</fullName>
    </recommendedName>
</protein>
<reference evidence="2 3" key="1">
    <citation type="journal article" date="2019" name="Mol. Biol. Evol.">
        <title>Blast fungal genomes show frequent chromosomal changes, gene gains and losses, and effector gene turnover.</title>
        <authorList>
            <person name="Gomez Luciano L.B."/>
            <person name="Jason Tsai I."/>
            <person name="Chuma I."/>
            <person name="Tosa Y."/>
            <person name="Chen Y.H."/>
            <person name="Li J.Y."/>
            <person name="Li M.Y."/>
            <person name="Jade Lu M.Y."/>
            <person name="Nakayashiki H."/>
            <person name="Li W.H."/>
        </authorList>
    </citation>
    <scope>NUCLEOTIDE SEQUENCE [LARGE SCALE GENOMIC DNA]</scope>
    <source>
        <strain evidence="2">MZ5-1-6</strain>
    </source>
</reference>